<dbReference type="SUPFAM" id="SSF51905">
    <property type="entry name" value="FAD/NAD(P)-binding domain"/>
    <property type="match status" value="1"/>
</dbReference>
<dbReference type="PANTHER" id="PTHR43563:SF14">
    <property type="entry name" value="AMINE OXIDASE"/>
    <property type="match status" value="1"/>
</dbReference>
<dbReference type="InterPro" id="IPR002937">
    <property type="entry name" value="Amino_oxidase"/>
</dbReference>
<dbReference type="SUPFAM" id="SSF54373">
    <property type="entry name" value="FAD-linked reductases, C-terminal domain"/>
    <property type="match status" value="1"/>
</dbReference>
<dbReference type="Proteomes" id="UP000887577">
    <property type="component" value="Unplaced"/>
</dbReference>
<evidence type="ECO:0000256" key="5">
    <source>
        <dbReference type="ARBA" id="ARBA00048448"/>
    </source>
</evidence>
<organism evidence="9 10">
    <name type="scientific">Panagrolaimus superbus</name>
    <dbReference type="NCBI Taxonomy" id="310955"/>
    <lineage>
        <taxon>Eukaryota</taxon>
        <taxon>Metazoa</taxon>
        <taxon>Ecdysozoa</taxon>
        <taxon>Nematoda</taxon>
        <taxon>Chromadorea</taxon>
        <taxon>Rhabditida</taxon>
        <taxon>Tylenchina</taxon>
        <taxon>Panagrolaimomorpha</taxon>
        <taxon>Panagrolaimoidea</taxon>
        <taxon>Panagrolaimidae</taxon>
        <taxon>Panagrolaimus</taxon>
    </lineage>
</organism>
<evidence type="ECO:0000256" key="6">
    <source>
        <dbReference type="PIRSR" id="PIRSR601613-1"/>
    </source>
</evidence>
<comment type="similarity">
    <text evidence="3 7">Belongs to the flavin monoamine oxidase family.</text>
</comment>
<dbReference type="AlphaFoldDB" id="A0A914YDY4"/>
<keyword evidence="4 7" id="KW-0560">Oxidoreductase</keyword>
<comment type="cofactor">
    <cofactor evidence="1 7">
        <name>FAD</name>
        <dbReference type="ChEBI" id="CHEBI:57692"/>
    </cofactor>
</comment>
<comment type="subcellular location">
    <subcellularLocation>
        <location evidence="2">Mitochondrion outer membrane</location>
        <topology evidence="2">Single-pass type IV membrane protein</topology>
        <orientation evidence="2">Cytoplasmic side</orientation>
    </subcellularLocation>
</comment>
<evidence type="ECO:0000256" key="2">
    <source>
        <dbReference type="ARBA" id="ARBA00004362"/>
    </source>
</evidence>
<proteinExistence type="inferred from homology"/>
<dbReference type="GO" id="GO:0097621">
    <property type="term" value="F:monoamine oxidase activity"/>
    <property type="evidence" value="ECO:0007669"/>
    <property type="project" value="UniProtKB-EC"/>
</dbReference>
<keyword evidence="7" id="KW-0274">FAD</keyword>
<sequence>MDLARYFGDEVLHPIDYIDKDWHEEPFSPGCPVAVIPAGNMGAFAHIREPFSLIHFAGTESATLWTGYMSGAVQSGLRAAHEILHNFKSKHVNAQHLKDSIYDPKYKRPQDWDFTYSSKSKL</sequence>
<accession>A0A914YDY4</accession>
<comment type="catalytic activity">
    <reaction evidence="5">
        <text>a secondary aliphatic amine + O2 + H2O = a primary amine + an aldehyde + H2O2</text>
        <dbReference type="Rhea" id="RHEA:26414"/>
        <dbReference type="ChEBI" id="CHEBI:15377"/>
        <dbReference type="ChEBI" id="CHEBI:15379"/>
        <dbReference type="ChEBI" id="CHEBI:16240"/>
        <dbReference type="ChEBI" id="CHEBI:17478"/>
        <dbReference type="ChEBI" id="CHEBI:58855"/>
        <dbReference type="ChEBI" id="CHEBI:65296"/>
        <dbReference type="EC" id="1.4.3.4"/>
    </reaction>
</comment>
<feature type="domain" description="Amine oxidase" evidence="8">
    <location>
        <begin position="2"/>
        <end position="84"/>
    </location>
</feature>
<evidence type="ECO:0000256" key="3">
    <source>
        <dbReference type="ARBA" id="ARBA00005995"/>
    </source>
</evidence>
<protein>
    <recommendedName>
        <fullName evidence="7">Amine oxidase</fullName>
        <ecNumber evidence="7">1.4.3.-</ecNumber>
    </recommendedName>
</protein>
<keyword evidence="7" id="KW-0285">Flavoprotein</keyword>
<reference evidence="10" key="1">
    <citation type="submission" date="2022-11" db="UniProtKB">
        <authorList>
            <consortium name="WormBaseParasite"/>
        </authorList>
    </citation>
    <scope>IDENTIFICATION</scope>
</reference>
<dbReference type="InterPro" id="IPR001613">
    <property type="entry name" value="Flavin_amine_oxidase"/>
</dbReference>
<dbReference type="InterPro" id="IPR036188">
    <property type="entry name" value="FAD/NAD-bd_sf"/>
</dbReference>
<dbReference type="PANTHER" id="PTHR43563">
    <property type="entry name" value="AMINE OXIDASE"/>
    <property type="match status" value="1"/>
</dbReference>
<evidence type="ECO:0000313" key="10">
    <source>
        <dbReference type="WBParaSite" id="PSU_v2.g17642.t1"/>
    </source>
</evidence>
<dbReference type="GO" id="GO:0005741">
    <property type="term" value="C:mitochondrial outer membrane"/>
    <property type="evidence" value="ECO:0007669"/>
    <property type="project" value="UniProtKB-SubCell"/>
</dbReference>
<dbReference type="InterPro" id="IPR050703">
    <property type="entry name" value="Flavin_MAO"/>
</dbReference>
<dbReference type="Pfam" id="PF01593">
    <property type="entry name" value="Amino_oxidase"/>
    <property type="match status" value="1"/>
</dbReference>
<keyword evidence="9" id="KW-1185">Reference proteome</keyword>
<dbReference type="WBParaSite" id="PSU_v2.g17642.t1">
    <property type="protein sequence ID" value="PSU_v2.g17642.t1"/>
    <property type="gene ID" value="PSU_v2.g17642"/>
</dbReference>
<evidence type="ECO:0000256" key="4">
    <source>
        <dbReference type="ARBA" id="ARBA00023002"/>
    </source>
</evidence>
<name>A0A914YDY4_9BILA</name>
<evidence type="ECO:0000256" key="7">
    <source>
        <dbReference type="RuleBase" id="RU362067"/>
    </source>
</evidence>
<feature type="binding site" evidence="6">
    <location>
        <position position="60"/>
    </location>
    <ligand>
        <name>FAD</name>
        <dbReference type="ChEBI" id="CHEBI:57692"/>
    </ligand>
</feature>
<evidence type="ECO:0000256" key="1">
    <source>
        <dbReference type="ARBA" id="ARBA00001974"/>
    </source>
</evidence>
<evidence type="ECO:0000313" key="9">
    <source>
        <dbReference type="Proteomes" id="UP000887577"/>
    </source>
</evidence>
<dbReference type="PRINTS" id="PR00757">
    <property type="entry name" value="AMINEOXDASEF"/>
</dbReference>
<evidence type="ECO:0000259" key="8">
    <source>
        <dbReference type="Pfam" id="PF01593"/>
    </source>
</evidence>
<dbReference type="Gene3D" id="3.50.50.60">
    <property type="entry name" value="FAD/NAD(P)-binding domain"/>
    <property type="match status" value="1"/>
</dbReference>
<dbReference type="GO" id="GO:0008131">
    <property type="term" value="F:primary methylamine oxidase activity"/>
    <property type="evidence" value="ECO:0007669"/>
    <property type="project" value="UniProtKB-ARBA"/>
</dbReference>
<dbReference type="EC" id="1.4.3.-" evidence="7"/>